<dbReference type="AlphaFoldDB" id="E8MCC2"/>
<evidence type="ECO:0000313" key="1">
    <source>
        <dbReference type="EMBL" id="EGA68290.1"/>
    </source>
</evidence>
<protein>
    <submittedName>
        <fullName evidence="1">Uncharacterized protein</fullName>
    </submittedName>
</protein>
<dbReference type="Proteomes" id="UP000006228">
    <property type="component" value="Unassembled WGS sequence"/>
</dbReference>
<sequence length="45" mass="5272">MMFMLRLGLVEMAVGVMTSWAETVESKYRSSPWPRKKLITSPRRN</sequence>
<proteinExistence type="predicted"/>
<organism evidence="1 2">
    <name type="scientific">Vibrio sinaloensis DSM 21326</name>
    <dbReference type="NCBI Taxonomy" id="945550"/>
    <lineage>
        <taxon>Bacteria</taxon>
        <taxon>Pseudomonadati</taxon>
        <taxon>Pseudomonadota</taxon>
        <taxon>Gammaproteobacteria</taxon>
        <taxon>Vibrionales</taxon>
        <taxon>Vibrionaceae</taxon>
        <taxon>Vibrio</taxon>
        <taxon>Vibrio oreintalis group</taxon>
    </lineage>
</organism>
<accession>E8MCC2</accession>
<gene>
    <name evidence="1" type="ORF">VISI1226_18491</name>
</gene>
<evidence type="ECO:0000313" key="2">
    <source>
        <dbReference type="Proteomes" id="UP000006228"/>
    </source>
</evidence>
<name>E8MCC2_PHOS4</name>
<reference evidence="1 2" key="1">
    <citation type="journal article" date="2012" name="Int. J. Syst. Evol. Microbiol.">
        <title>Vibrio caribbeanicus sp. nov., isolated from the marine sponge Scleritoderma cyanea.</title>
        <authorList>
            <person name="Hoffmann M."/>
            <person name="Monday S.R."/>
            <person name="Allard M.W."/>
            <person name="Strain E.A."/>
            <person name="Whittaker P."/>
            <person name="Naum M."/>
            <person name="McCarthy P.J."/>
            <person name="Lopez J.V."/>
            <person name="Fischer M."/>
            <person name="Brown E.W."/>
        </authorList>
    </citation>
    <scope>NUCLEOTIDE SEQUENCE [LARGE SCALE GENOMIC DNA]</scope>
    <source>
        <strain evidence="2">DSMZ 21326</strain>
    </source>
</reference>
<comment type="caution">
    <text evidence="1">The sequence shown here is derived from an EMBL/GenBank/DDBJ whole genome shotgun (WGS) entry which is preliminary data.</text>
</comment>
<dbReference type="EMBL" id="AEVT01000108">
    <property type="protein sequence ID" value="EGA68290.1"/>
    <property type="molecule type" value="Genomic_DNA"/>
</dbReference>